<dbReference type="SUPFAM" id="SSF48208">
    <property type="entry name" value="Six-hairpin glycosidases"/>
    <property type="match status" value="1"/>
</dbReference>
<evidence type="ECO:0000313" key="4">
    <source>
        <dbReference type="EMBL" id="GIM76267.1"/>
    </source>
</evidence>
<dbReference type="Pfam" id="PF20736">
    <property type="entry name" value="Glyco_hydro127M"/>
    <property type="match status" value="1"/>
</dbReference>
<dbReference type="AlphaFoldDB" id="A0A919SPP7"/>
<dbReference type="InterPro" id="IPR049049">
    <property type="entry name" value="Beta-AFase-like_GH127_C"/>
</dbReference>
<keyword evidence="5" id="KW-1185">Reference proteome</keyword>
<sequence length="649" mass="70400">MFPIVFFLLCRVRGLTDAPRGQSRGQLVSLRTTPTPAGPVAPRRTARLTPLPSPAARLARGSFLGAWQELNADATIGHCVDNLETSGVLANFRRLVDGGPQGAFQGFWFADSDLYKTLEAVGWEIGRSGTDRWAELLDDVAGLLERVQEPDGYLNTYVQGTPGEQRFARPDYTHELYCAGHLVQAAVALHRGSGDERFLAVARRIADLIVREFGDDARALIDGHPEVETALIELYRETGDEAYLHAAELQIERRGYGLLGPGHFGAVYFQDHAPVREATEAAGHSVRQLYLAAGVTDLYLENGDESLLVAQEKLWESAFGTKMYVIGGHGSRHRDEAYGDPYELPPDRAYAETCASIAALQWCWRLLLATGKPRYAEEMERALVNAIAASTSETGTAFFYSNPLQLRTGHDGTSEDAPSERLPWYRCACCPPNLARLLASVHAYAATGDDTGLQLHLITAGEFSAAGLTAKVETGYPYDGDVLIVTRGTGELSVRVPSWATDATAEVTGGKILAEATPGGYLRVACTGETTVRIALPMTPRLVRADERVDAVRGCVAVLRGPVVYCVEQADLPDGVLVEQLRLDPAAAVTEEGTRLRLSGFARKDDPDLYPAHEPAPAAGDESITFTAIPYHSWANRGPGAMRVWLPLA</sequence>
<dbReference type="InterPro" id="IPR012878">
    <property type="entry name" value="Beta-AFase-like_GH127_cat"/>
</dbReference>
<dbReference type="PANTHER" id="PTHR43465:SF2">
    <property type="entry name" value="DUF1680 DOMAIN PROTEIN (AFU_ORTHOLOGUE AFUA_1G08910)"/>
    <property type="match status" value="1"/>
</dbReference>
<dbReference type="InterPro" id="IPR008928">
    <property type="entry name" value="6-hairpin_glycosidase_sf"/>
</dbReference>
<dbReference type="InterPro" id="IPR049046">
    <property type="entry name" value="Beta-AFase-like_GH127_middle"/>
</dbReference>
<feature type="domain" description="Non-reducing end beta-L-arabinofuranosidase-like GH127 C-terminal" evidence="3">
    <location>
        <begin position="540"/>
        <end position="647"/>
    </location>
</feature>
<evidence type="ECO:0000259" key="2">
    <source>
        <dbReference type="Pfam" id="PF20736"/>
    </source>
</evidence>
<organism evidence="4 5">
    <name type="scientific">Winogradskya consettensis</name>
    <dbReference type="NCBI Taxonomy" id="113560"/>
    <lineage>
        <taxon>Bacteria</taxon>
        <taxon>Bacillati</taxon>
        <taxon>Actinomycetota</taxon>
        <taxon>Actinomycetes</taxon>
        <taxon>Micromonosporales</taxon>
        <taxon>Micromonosporaceae</taxon>
        <taxon>Winogradskya</taxon>
    </lineage>
</organism>
<evidence type="ECO:0000313" key="5">
    <source>
        <dbReference type="Proteomes" id="UP000680865"/>
    </source>
</evidence>
<accession>A0A919SPP7</accession>
<feature type="domain" description="Non-reducing end beta-L-arabinofuranosidase-like GH127 catalytic" evidence="1">
    <location>
        <begin position="62"/>
        <end position="441"/>
    </location>
</feature>
<protein>
    <recommendedName>
        <fullName evidence="6">Glycoside hydrolase family 127 protein</fullName>
    </recommendedName>
</protein>
<dbReference type="Pfam" id="PF07944">
    <property type="entry name" value="Beta-AFase-like_GH127_cat"/>
    <property type="match status" value="1"/>
</dbReference>
<dbReference type="EMBL" id="BOQP01000027">
    <property type="protein sequence ID" value="GIM76267.1"/>
    <property type="molecule type" value="Genomic_DNA"/>
</dbReference>
<feature type="domain" description="Non-reducing end beta-L-arabinofuranosidase-like GH127 middle" evidence="2">
    <location>
        <begin position="462"/>
        <end position="536"/>
    </location>
</feature>
<dbReference type="GO" id="GO:0005975">
    <property type="term" value="P:carbohydrate metabolic process"/>
    <property type="evidence" value="ECO:0007669"/>
    <property type="project" value="InterPro"/>
</dbReference>
<comment type="caution">
    <text evidence="4">The sequence shown here is derived from an EMBL/GenBank/DDBJ whole genome shotgun (WGS) entry which is preliminary data.</text>
</comment>
<evidence type="ECO:0008006" key="6">
    <source>
        <dbReference type="Google" id="ProtNLM"/>
    </source>
</evidence>
<evidence type="ECO:0000259" key="3">
    <source>
        <dbReference type="Pfam" id="PF20737"/>
    </source>
</evidence>
<evidence type="ECO:0000259" key="1">
    <source>
        <dbReference type="Pfam" id="PF07944"/>
    </source>
</evidence>
<dbReference type="PANTHER" id="PTHR43465">
    <property type="entry name" value="DUF1680 DOMAIN PROTEIN (AFU_ORTHOLOGUE AFUA_1G08910)"/>
    <property type="match status" value="1"/>
</dbReference>
<dbReference type="Proteomes" id="UP000680865">
    <property type="component" value="Unassembled WGS sequence"/>
</dbReference>
<proteinExistence type="predicted"/>
<name>A0A919SPP7_9ACTN</name>
<gene>
    <name evidence="4" type="ORF">Aco04nite_49520</name>
</gene>
<dbReference type="Pfam" id="PF20737">
    <property type="entry name" value="Glyco_hydro127C"/>
    <property type="match status" value="1"/>
</dbReference>
<reference evidence="4" key="1">
    <citation type="submission" date="2021-03" db="EMBL/GenBank/DDBJ databases">
        <title>Whole genome shotgun sequence of Actinoplanes consettensis NBRC 14913.</title>
        <authorList>
            <person name="Komaki H."/>
            <person name="Tamura T."/>
        </authorList>
    </citation>
    <scope>NUCLEOTIDE SEQUENCE</scope>
    <source>
        <strain evidence="4">NBRC 14913</strain>
    </source>
</reference>
<dbReference type="InterPro" id="IPR049174">
    <property type="entry name" value="Beta-AFase-like"/>
</dbReference>